<dbReference type="RefSeq" id="WP_018146324.1">
    <property type="nucleotide sequence ID" value="NZ_CP011367.1"/>
</dbReference>
<dbReference type="InterPro" id="IPR021521">
    <property type="entry name" value="DUF3185"/>
</dbReference>
<dbReference type="KEGG" id="tvr:TVD_03040"/>
<dbReference type="Proteomes" id="UP000064201">
    <property type="component" value="Chromosome"/>
</dbReference>
<proteinExistence type="predicted"/>
<gene>
    <name evidence="1" type="ORF">TVD_03040</name>
</gene>
<dbReference type="STRING" id="106634.TVD_03040"/>
<accession>A0A0G3G1Z2</accession>
<keyword evidence="2" id="KW-1185">Reference proteome</keyword>
<name>A0A0G3G1Z2_9GAMM</name>
<sequence length="65" mass="6853">MIQILGIILLVGGLIAALVGVQDAFGMRERAARLFLGRFTRRTLALLIGGGVAALIGLILMTSKM</sequence>
<dbReference type="EMBL" id="CP011367">
    <property type="protein sequence ID" value="AKJ94409.1"/>
    <property type="molecule type" value="Genomic_DNA"/>
</dbReference>
<dbReference type="AlphaFoldDB" id="A0A0G3G1Z2"/>
<dbReference type="Pfam" id="PF11381">
    <property type="entry name" value="DUF3185"/>
    <property type="match status" value="1"/>
</dbReference>
<reference evidence="1 2" key="1">
    <citation type="submission" date="2015-04" db="EMBL/GenBank/DDBJ databases">
        <title>Complete Sequence for the Genome of the Thioalkalivibrio versutus D301.</title>
        <authorList>
            <person name="Mu T."/>
            <person name="Zhou J."/>
            <person name="Xu X."/>
        </authorList>
    </citation>
    <scope>NUCLEOTIDE SEQUENCE [LARGE SCALE GENOMIC DNA]</scope>
    <source>
        <strain evidence="1 2">D301</strain>
    </source>
</reference>
<protein>
    <submittedName>
        <fullName evidence="1">Membrane protein</fullName>
    </submittedName>
</protein>
<dbReference type="PATRIC" id="fig|106634.4.peg.621"/>
<evidence type="ECO:0000313" key="2">
    <source>
        <dbReference type="Proteomes" id="UP000064201"/>
    </source>
</evidence>
<organism evidence="1 2">
    <name type="scientific">Thioalkalivibrio versutus</name>
    <dbReference type="NCBI Taxonomy" id="106634"/>
    <lineage>
        <taxon>Bacteria</taxon>
        <taxon>Pseudomonadati</taxon>
        <taxon>Pseudomonadota</taxon>
        <taxon>Gammaproteobacteria</taxon>
        <taxon>Chromatiales</taxon>
        <taxon>Ectothiorhodospiraceae</taxon>
        <taxon>Thioalkalivibrio</taxon>
    </lineage>
</organism>
<evidence type="ECO:0000313" key="1">
    <source>
        <dbReference type="EMBL" id="AKJ94409.1"/>
    </source>
</evidence>